<proteinExistence type="predicted"/>
<reference evidence="1" key="1">
    <citation type="journal article" date="2020" name="mSystems">
        <title>Genome- and Community-Level Interaction Insights into Carbon Utilization and Element Cycling Functions of Hydrothermarchaeota in Hydrothermal Sediment.</title>
        <authorList>
            <person name="Zhou Z."/>
            <person name="Liu Y."/>
            <person name="Xu W."/>
            <person name="Pan J."/>
            <person name="Luo Z.H."/>
            <person name="Li M."/>
        </authorList>
    </citation>
    <scope>NUCLEOTIDE SEQUENCE [LARGE SCALE GENOMIC DNA]</scope>
    <source>
        <strain evidence="1">SpSt-402</strain>
    </source>
</reference>
<sequence length="115" mass="12964">MARYTGLFKIAAPISSLQQLLGEILESCNFNVVYQTGDYLMAREAPGQVAYHQLVTVEVLVDKTTATDSEIQMQMVIKNEELPLQVDNHCRQTYKRVSRAITDAHHWKLIEAVAG</sequence>
<accession>A0A832H3R3</accession>
<protein>
    <submittedName>
        <fullName evidence="1">Uncharacterized protein</fullName>
    </submittedName>
</protein>
<organism evidence="1">
    <name type="scientific">Oscillatoriales cyanobacterium SpSt-402</name>
    <dbReference type="NCBI Taxonomy" id="2282168"/>
    <lineage>
        <taxon>Bacteria</taxon>
        <taxon>Bacillati</taxon>
        <taxon>Cyanobacteriota</taxon>
        <taxon>Cyanophyceae</taxon>
        <taxon>Oscillatoriophycideae</taxon>
        <taxon>Oscillatoriales</taxon>
    </lineage>
</organism>
<gene>
    <name evidence="1" type="ORF">ENR47_03535</name>
</gene>
<dbReference type="EMBL" id="DSRD01000225">
    <property type="protein sequence ID" value="HGW93346.1"/>
    <property type="molecule type" value="Genomic_DNA"/>
</dbReference>
<name>A0A832H3R3_9CYAN</name>
<comment type="caution">
    <text evidence="1">The sequence shown here is derived from an EMBL/GenBank/DDBJ whole genome shotgun (WGS) entry which is preliminary data.</text>
</comment>
<dbReference type="AlphaFoldDB" id="A0A832H3R3"/>
<evidence type="ECO:0000313" key="1">
    <source>
        <dbReference type="EMBL" id="HGW93346.1"/>
    </source>
</evidence>